<name>A0ABW5DJ04_9HYPH</name>
<evidence type="ECO:0000313" key="3">
    <source>
        <dbReference type="Proteomes" id="UP001597373"/>
    </source>
</evidence>
<comment type="caution">
    <text evidence="2">The sequence shown here is derived from an EMBL/GenBank/DDBJ whole genome shotgun (WGS) entry which is preliminary data.</text>
</comment>
<evidence type="ECO:0000256" key="1">
    <source>
        <dbReference type="SAM" id="MobiDB-lite"/>
    </source>
</evidence>
<keyword evidence="3" id="KW-1185">Reference proteome</keyword>
<reference evidence="3" key="1">
    <citation type="journal article" date="2019" name="Int. J. Syst. Evol. Microbiol.">
        <title>The Global Catalogue of Microorganisms (GCM) 10K type strain sequencing project: providing services to taxonomists for standard genome sequencing and annotation.</title>
        <authorList>
            <consortium name="The Broad Institute Genomics Platform"/>
            <consortium name="The Broad Institute Genome Sequencing Center for Infectious Disease"/>
            <person name="Wu L."/>
            <person name="Ma J."/>
        </authorList>
    </citation>
    <scope>NUCLEOTIDE SEQUENCE [LARGE SCALE GENOMIC DNA]</scope>
    <source>
        <strain evidence="3">KCTC 23707</strain>
    </source>
</reference>
<dbReference type="RefSeq" id="WP_345099407.1">
    <property type="nucleotide sequence ID" value="NZ_BAABGS010000059.1"/>
</dbReference>
<gene>
    <name evidence="2" type="ORF">ACFSMZ_12025</name>
</gene>
<accession>A0ABW5DJ04</accession>
<dbReference type="Proteomes" id="UP001597373">
    <property type="component" value="Unassembled WGS sequence"/>
</dbReference>
<evidence type="ECO:0000313" key="2">
    <source>
        <dbReference type="EMBL" id="MFD2260486.1"/>
    </source>
</evidence>
<proteinExistence type="predicted"/>
<dbReference type="EMBL" id="JBHUIR010000041">
    <property type="protein sequence ID" value="MFD2260486.1"/>
    <property type="molecule type" value="Genomic_DNA"/>
</dbReference>
<sequence length="662" mass="71547">MLLDKTSEAIAHFIGLFGTIVEDARERLMYDEFLASRLLADDGTLPDINASFTVSHKLEDFVPGVNWQPSTIEIVKGNVSFLPFQKIEVDIAAPDAGVSQQAAYKAGASATVFGQQLILPDIPTLGSVANYINQMIGLSDDDYFSVGGNGLKFSPPPVGNEAVLKLAAEASEMLFNPGSDVPGSPEALKEFASALRDYVERMDPDAAPDNVFIHNDTVITGTYVNGQLVEEAPNLDDFFSLDARLEALPSIGDPLPKNAKLTDDGIVVVDQSVTIEMGQNTLINSAVLTNLWTGSPVMAVAGDHTELNVITQVNAYADQDSVSAMLEAWHQESSTETFNIANFQRVDPLEEGTSGQASASFFPEHWVVKTIEGDLMIVNWMQQFTFQSDNDIGIASSSGVTTKIYAGNNTAVNTISIYELGTAYDLIVVGGSVYDINVIQQMNVLYDNDLVGTVEGFHTSGQGVHDTSGNLLWNEAHIYNIGGADRFQTMPDEYRDAVQKMIDGDFSPNALLNDPMFADAPALRVLYIDGNLFDIQSIRQVNILGDADQLALAMNESGFFDTSDWTITTGNNALINLAAITDMDSLGITYVGGQQYSQELLVQADIISTSPEFGWQDPDALVNEAVAFLSDDLDGSDSDPYSGNSELNPHVHYDDGVQSMLA</sequence>
<organism evidence="2 3">
    <name type="scientific">Chelativorans composti</name>
    <dbReference type="NCBI Taxonomy" id="768533"/>
    <lineage>
        <taxon>Bacteria</taxon>
        <taxon>Pseudomonadati</taxon>
        <taxon>Pseudomonadota</taxon>
        <taxon>Alphaproteobacteria</taxon>
        <taxon>Hyphomicrobiales</taxon>
        <taxon>Phyllobacteriaceae</taxon>
        <taxon>Chelativorans</taxon>
    </lineage>
</organism>
<evidence type="ECO:0008006" key="4">
    <source>
        <dbReference type="Google" id="ProtNLM"/>
    </source>
</evidence>
<feature type="region of interest" description="Disordered" evidence="1">
    <location>
        <begin position="635"/>
        <end position="654"/>
    </location>
</feature>
<protein>
    <recommendedName>
        <fullName evidence="4">Type I secretion protein</fullName>
    </recommendedName>
</protein>